<dbReference type="Proteomes" id="UP000217199">
    <property type="component" value="Unassembled WGS sequence"/>
</dbReference>
<dbReference type="InParanoid" id="A0A286UTP2"/>
<evidence type="ECO:0000256" key="1">
    <source>
        <dbReference type="SAM" id="Coils"/>
    </source>
</evidence>
<feature type="coiled-coil region" evidence="1">
    <location>
        <begin position="216"/>
        <end position="243"/>
    </location>
</feature>
<name>A0A286UTP2_9AGAM</name>
<keyword evidence="1" id="KW-0175">Coiled coil</keyword>
<sequence length="251" mass="28091">MRRAHSLRNHSAKGSSSSLVEDLGLVKEGESIEDILRDQLLASERENDKLKAQILSLQDQLTQRPPMEQVQELEREYRNLELLLTGTQRENERCMAELDRAKNREKMLERELTKLAGENWQNTLNIPPSTSNSGRSGFLRPGDASSFFFPQAESTGLSGGGSDESNSSLFLKSAIEDINSDSPATPRQNTPAANAQTLNSALSHIAEVRALILGMEERMQSRENRLTEELARAEGEARRFEALRKEVDRIA</sequence>
<dbReference type="OrthoDB" id="3363533at2759"/>
<protein>
    <submittedName>
        <fullName evidence="2">Uncharacterized protein</fullName>
    </submittedName>
</protein>
<proteinExistence type="predicted"/>
<organism evidence="2 3">
    <name type="scientific">Pyrrhoderma noxium</name>
    <dbReference type="NCBI Taxonomy" id="2282107"/>
    <lineage>
        <taxon>Eukaryota</taxon>
        <taxon>Fungi</taxon>
        <taxon>Dikarya</taxon>
        <taxon>Basidiomycota</taxon>
        <taxon>Agaricomycotina</taxon>
        <taxon>Agaricomycetes</taxon>
        <taxon>Hymenochaetales</taxon>
        <taxon>Hymenochaetaceae</taxon>
        <taxon>Pyrrhoderma</taxon>
    </lineage>
</organism>
<evidence type="ECO:0000313" key="3">
    <source>
        <dbReference type="Proteomes" id="UP000217199"/>
    </source>
</evidence>
<reference evidence="2 3" key="1">
    <citation type="journal article" date="2017" name="Mol. Ecol.">
        <title>Comparative and population genomic landscape of Phellinus noxius: A hypervariable fungus causing root rot in trees.</title>
        <authorList>
            <person name="Chung C.L."/>
            <person name="Lee T.J."/>
            <person name="Akiba M."/>
            <person name="Lee H.H."/>
            <person name="Kuo T.H."/>
            <person name="Liu D."/>
            <person name="Ke H.M."/>
            <person name="Yokoi T."/>
            <person name="Roa M.B."/>
            <person name="Lu M.J."/>
            <person name="Chang Y.Y."/>
            <person name="Ann P.J."/>
            <person name="Tsai J.N."/>
            <person name="Chen C.Y."/>
            <person name="Tzean S.S."/>
            <person name="Ota Y."/>
            <person name="Hattori T."/>
            <person name="Sahashi N."/>
            <person name="Liou R.F."/>
            <person name="Kikuchi T."/>
            <person name="Tsai I.J."/>
        </authorList>
    </citation>
    <scope>NUCLEOTIDE SEQUENCE [LARGE SCALE GENOMIC DNA]</scope>
    <source>
        <strain evidence="2 3">FFPRI411160</strain>
    </source>
</reference>
<accession>A0A286UTP2</accession>
<dbReference type="EMBL" id="NBII01000002">
    <property type="protein sequence ID" value="PAV22882.1"/>
    <property type="molecule type" value="Genomic_DNA"/>
</dbReference>
<comment type="caution">
    <text evidence="2">The sequence shown here is derived from an EMBL/GenBank/DDBJ whole genome shotgun (WGS) entry which is preliminary data.</text>
</comment>
<keyword evidence="3" id="KW-1185">Reference proteome</keyword>
<gene>
    <name evidence="2" type="ORF">PNOK_0283900</name>
</gene>
<feature type="coiled-coil region" evidence="1">
    <location>
        <begin position="33"/>
        <end position="118"/>
    </location>
</feature>
<dbReference type="AlphaFoldDB" id="A0A286UTP2"/>
<evidence type="ECO:0000313" key="2">
    <source>
        <dbReference type="EMBL" id="PAV22882.1"/>
    </source>
</evidence>